<dbReference type="InterPro" id="IPR020846">
    <property type="entry name" value="MFS_dom"/>
</dbReference>
<keyword evidence="4" id="KW-1003">Cell membrane</keyword>
<dbReference type="InterPro" id="IPR036259">
    <property type="entry name" value="MFS_trans_sf"/>
</dbReference>
<dbReference type="PANTHER" id="PTHR23517">
    <property type="entry name" value="RESISTANCE PROTEIN MDTM, PUTATIVE-RELATED-RELATED"/>
    <property type="match status" value="1"/>
</dbReference>
<dbReference type="PATRIC" id="fig|1122146.4.peg.195"/>
<proteinExistence type="inferred from homology"/>
<dbReference type="NCBIfam" id="TIGR00924">
    <property type="entry name" value="yjdL_sub1_fam"/>
    <property type="match status" value="1"/>
</dbReference>
<feature type="transmembrane region" description="Helical" evidence="11">
    <location>
        <begin position="284"/>
        <end position="300"/>
    </location>
</feature>
<evidence type="ECO:0000313" key="13">
    <source>
        <dbReference type="EMBL" id="KRN90551.1"/>
    </source>
</evidence>
<feature type="transmembrane region" description="Helical" evidence="11">
    <location>
        <begin position="222"/>
        <end position="245"/>
    </location>
</feature>
<organism evidence="13 14">
    <name type="scientific">Ligilactobacillus ceti DSM 22408</name>
    <dbReference type="NCBI Taxonomy" id="1122146"/>
    <lineage>
        <taxon>Bacteria</taxon>
        <taxon>Bacillati</taxon>
        <taxon>Bacillota</taxon>
        <taxon>Bacilli</taxon>
        <taxon>Lactobacillales</taxon>
        <taxon>Lactobacillaceae</taxon>
        <taxon>Ligilactobacillus</taxon>
    </lineage>
</organism>
<protein>
    <recommendedName>
        <fullName evidence="9">Di-/tripeptide transporter</fullName>
    </recommendedName>
</protein>
<dbReference type="STRING" id="1122146.IV53_GL000193"/>
<evidence type="ECO:0000259" key="12">
    <source>
        <dbReference type="PROSITE" id="PS50850"/>
    </source>
</evidence>
<evidence type="ECO:0000313" key="14">
    <source>
        <dbReference type="Proteomes" id="UP000051500"/>
    </source>
</evidence>
<dbReference type="EMBL" id="JQBZ01000002">
    <property type="protein sequence ID" value="KRN90551.1"/>
    <property type="molecule type" value="Genomic_DNA"/>
</dbReference>
<dbReference type="PROSITE" id="PS01023">
    <property type="entry name" value="PTR2_2"/>
    <property type="match status" value="1"/>
</dbReference>
<feature type="transmembrane region" description="Helical" evidence="11">
    <location>
        <begin position="177"/>
        <end position="197"/>
    </location>
</feature>
<evidence type="ECO:0000256" key="7">
    <source>
        <dbReference type="ARBA" id="ARBA00023136"/>
    </source>
</evidence>
<sequence>MGNDSKDTAFLGHPRGLATLFFTEMWERFSYYGMRAILLFYMYFSVADGGLGMDKATAASIMAIYGSLVYLSGVLGGFVSDRLLGSRKTVFIGGILIMIGHIILATPFGKMALFLSIFFIIIGTGLLKPNVSEMVGGLYKKDDVRRDAGFNIFVFGINVGSFAAPLLVGYLGQEVNFHLGFSLAAVGMFFGLIQYYFDGKKHLSKDSLYPTDPIEPKDLKKILVKAAIAVAILALVLVIMGMFNVLTLEGVITLVTVIAVAIPIYYFTMMLTSRKINEVERSRVWAYVLLFIASVLFWSIEEQGSIILAFFAEEQTRLAVAGHAFPASWFQSANPLFIMIYVPIFTALWTKMGKKQPSSPTKFAFGLFFAGASFVWMMVPGLVHGTNTLVSPLFLLVSWALVIIGEMLISPIGLSVTTKLAPKVFQAQLMSVWFLGDAVAQAINAQIVRLYTKQTEVMYFGIVGGITIAFGLILLLMVPKIKKLMGGIN</sequence>
<feature type="transmembrane region" description="Helical" evidence="11">
    <location>
        <begin position="333"/>
        <end position="351"/>
    </location>
</feature>
<dbReference type="InterPro" id="IPR005279">
    <property type="entry name" value="Dipep/tripep_permease"/>
</dbReference>
<keyword evidence="3 10" id="KW-0813">Transport</keyword>
<dbReference type="GO" id="GO:0071916">
    <property type="term" value="F:dipeptide transmembrane transporter activity"/>
    <property type="evidence" value="ECO:0007669"/>
    <property type="project" value="UniProtKB-ARBA"/>
</dbReference>
<dbReference type="OrthoDB" id="9772725at2"/>
<dbReference type="SUPFAM" id="SSF103473">
    <property type="entry name" value="MFS general substrate transporter"/>
    <property type="match status" value="1"/>
</dbReference>
<feature type="transmembrane region" description="Helical" evidence="11">
    <location>
        <begin position="148"/>
        <end position="171"/>
    </location>
</feature>
<dbReference type="GO" id="GO:0005886">
    <property type="term" value="C:plasma membrane"/>
    <property type="evidence" value="ECO:0007669"/>
    <property type="project" value="UniProtKB-SubCell"/>
</dbReference>
<dbReference type="AlphaFoldDB" id="A0A0R2KVU4"/>
<feature type="transmembrane region" description="Helical" evidence="11">
    <location>
        <begin position="58"/>
        <end position="77"/>
    </location>
</feature>
<dbReference type="FunFam" id="1.20.1250.20:FF:000017">
    <property type="entry name" value="Dipeptide and tripeptide permease A"/>
    <property type="match status" value="1"/>
</dbReference>
<evidence type="ECO:0000256" key="4">
    <source>
        <dbReference type="ARBA" id="ARBA00022475"/>
    </source>
</evidence>
<dbReference type="RefSeq" id="WP_027106575.1">
    <property type="nucleotide sequence ID" value="NZ_AUHP01000014.1"/>
</dbReference>
<dbReference type="Proteomes" id="UP000051500">
    <property type="component" value="Unassembled WGS sequence"/>
</dbReference>
<dbReference type="GO" id="GO:0015333">
    <property type="term" value="F:peptide:proton symporter activity"/>
    <property type="evidence" value="ECO:0007669"/>
    <property type="project" value="UniProtKB-ARBA"/>
</dbReference>
<keyword evidence="7 11" id="KW-0472">Membrane</keyword>
<feature type="transmembrane region" description="Helical" evidence="11">
    <location>
        <begin position="29"/>
        <end position="46"/>
    </location>
</feature>
<dbReference type="GO" id="GO:0035443">
    <property type="term" value="P:tripeptide transmembrane transport"/>
    <property type="evidence" value="ECO:0007669"/>
    <property type="project" value="UniProtKB-ARBA"/>
</dbReference>
<comment type="subcellular location">
    <subcellularLocation>
        <location evidence="1">Cell membrane</location>
        <topology evidence="1">Multi-pass membrane protein</topology>
    </subcellularLocation>
    <subcellularLocation>
        <location evidence="10">Membrane</location>
        <topology evidence="10">Multi-pass membrane protein</topology>
    </subcellularLocation>
</comment>
<comment type="similarity">
    <text evidence="2 10">Belongs to the major facilitator superfamily. Proton-dependent oligopeptide transporter (POT/PTR) (TC 2.A.17) family.</text>
</comment>
<keyword evidence="6 11" id="KW-1133">Transmembrane helix</keyword>
<name>A0A0R2KVU4_9LACO</name>
<dbReference type="CDD" id="cd17346">
    <property type="entry name" value="MFS_DtpA_like"/>
    <property type="match status" value="1"/>
</dbReference>
<feature type="transmembrane region" description="Helical" evidence="11">
    <location>
        <begin position="389"/>
        <end position="409"/>
    </location>
</feature>
<feature type="transmembrane region" description="Helical" evidence="11">
    <location>
        <begin position="251"/>
        <end position="272"/>
    </location>
</feature>
<evidence type="ECO:0000256" key="6">
    <source>
        <dbReference type="ARBA" id="ARBA00022989"/>
    </source>
</evidence>
<evidence type="ECO:0000256" key="5">
    <source>
        <dbReference type="ARBA" id="ARBA00022692"/>
    </source>
</evidence>
<dbReference type="InterPro" id="IPR000109">
    <property type="entry name" value="POT_fam"/>
</dbReference>
<dbReference type="GO" id="GO:0042937">
    <property type="term" value="F:tripeptide transmembrane transporter activity"/>
    <property type="evidence" value="ECO:0007669"/>
    <property type="project" value="UniProtKB-ARBA"/>
</dbReference>
<evidence type="ECO:0000256" key="2">
    <source>
        <dbReference type="ARBA" id="ARBA00005982"/>
    </source>
</evidence>
<feature type="transmembrane region" description="Helical" evidence="11">
    <location>
        <begin position="363"/>
        <end position="383"/>
    </location>
</feature>
<feature type="domain" description="Major facilitator superfamily (MFS) profile" evidence="12">
    <location>
        <begin position="1"/>
        <end position="202"/>
    </location>
</feature>
<evidence type="ECO:0000256" key="8">
    <source>
        <dbReference type="ARBA" id="ARBA00059575"/>
    </source>
</evidence>
<comment type="function">
    <text evidence="8">Proton-dependent uptake of di- or tri-peptides.</text>
</comment>
<dbReference type="eggNOG" id="COG3104">
    <property type="taxonomic scope" value="Bacteria"/>
</dbReference>
<dbReference type="PROSITE" id="PS01022">
    <property type="entry name" value="PTR2_1"/>
    <property type="match status" value="1"/>
</dbReference>
<feature type="transmembrane region" description="Helical" evidence="11">
    <location>
        <begin position="457"/>
        <end position="478"/>
    </location>
</feature>
<comment type="caution">
    <text evidence="13">The sequence shown here is derived from an EMBL/GenBank/DDBJ whole genome shotgun (WGS) entry which is preliminary data.</text>
</comment>
<feature type="transmembrane region" description="Helical" evidence="11">
    <location>
        <begin position="89"/>
        <end position="105"/>
    </location>
</feature>
<gene>
    <name evidence="13" type="ORF">IV53_GL000193</name>
</gene>
<dbReference type="PROSITE" id="PS50850">
    <property type="entry name" value="MFS"/>
    <property type="match status" value="1"/>
</dbReference>
<dbReference type="Pfam" id="PF00854">
    <property type="entry name" value="PTR2"/>
    <property type="match status" value="1"/>
</dbReference>
<dbReference type="InterPro" id="IPR050171">
    <property type="entry name" value="MFS_Transporters"/>
</dbReference>
<keyword evidence="14" id="KW-1185">Reference proteome</keyword>
<evidence type="ECO:0000256" key="1">
    <source>
        <dbReference type="ARBA" id="ARBA00004651"/>
    </source>
</evidence>
<evidence type="ECO:0000256" key="3">
    <source>
        <dbReference type="ARBA" id="ARBA00022448"/>
    </source>
</evidence>
<dbReference type="InterPro" id="IPR018456">
    <property type="entry name" value="PTR2_symporter_CS"/>
</dbReference>
<evidence type="ECO:0000256" key="11">
    <source>
        <dbReference type="SAM" id="Phobius"/>
    </source>
</evidence>
<feature type="transmembrane region" description="Helical" evidence="11">
    <location>
        <begin position="111"/>
        <end position="127"/>
    </location>
</feature>
<reference evidence="13 14" key="1">
    <citation type="journal article" date="2015" name="Genome Announc.">
        <title>Expanding the biotechnology potential of lactobacilli through comparative genomics of 213 strains and associated genera.</title>
        <authorList>
            <person name="Sun Z."/>
            <person name="Harris H.M."/>
            <person name="McCann A."/>
            <person name="Guo C."/>
            <person name="Argimon S."/>
            <person name="Zhang W."/>
            <person name="Yang X."/>
            <person name="Jeffery I.B."/>
            <person name="Cooney J.C."/>
            <person name="Kagawa T.F."/>
            <person name="Liu W."/>
            <person name="Song Y."/>
            <person name="Salvetti E."/>
            <person name="Wrobel A."/>
            <person name="Rasinkangas P."/>
            <person name="Parkhill J."/>
            <person name="Rea M.C."/>
            <person name="O'Sullivan O."/>
            <person name="Ritari J."/>
            <person name="Douillard F.P."/>
            <person name="Paul Ross R."/>
            <person name="Yang R."/>
            <person name="Briner A.E."/>
            <person name="Felis G.E."/>
            <person name="de Vos W.M."/>
            <person name="Barrangou R."/>
            <person name="Klaenhammer T.R."/>
            <person name="Caufield P.W."/>
            <person name="Cui Y."/>
            <person name="Zhang H."/>
            <person name="O'Toole P.W."/>
        </authorList>
    </citation>
    <scope>NUCLEOTIDE SEQUENCE [LARGE SCALE GENOMIC DNA]</scope>
    <source>
        <strain evidence="13 14">DSM 22408</strain>
    </source>
</reference>
<accession>A0A0R2KVU4</accession>
<keyword evidence="5 10" id="KW-0812">Transmembrane</keyword>
<evidence type="ECO:0000256" key="10">
    <source>
        <dbReference type="RuleBase" id="RU003755"/>
    </source>
</evidence>
<dbReference type="Gene3D" id="1.20.1250.20">
    <property type="entry name" value="MFS general substrate transporter like domains"/>
    <property type="match status" value="1"/>
</dbReference>
<dbReference type="PANTHER" id="PTHR23517:SF15">
    <property type="entry name" value="PROTON-DEPENDENT OLIGOPEPTIDE FAMILY TRANSPORT PROTEIN"/>
    <property type="match status" value="1"/>
</dbReference>
<evidence type="ECO:0000256" key="9">
    <source>
        <dbReference type="ARBA" id="ARBA00069644"/>
    </source>
</evidence>